<organism evidence="2 3">
    <name type="scientific">Arabidopsis thaliana x Arabidopsis arenosa</name>
    <dbReference type="NCBI Taxonomy" id="1240361"/>
    <lineage>
        <taxon>Eukaryota</taxon>
        <taxon>Viridiplantae</taxon>
        <taxon>Streptophyta</taxon>
        <taxon>Embryophyta</taxon>
        <taxon>Tracheophyta</taxon>
        <taxon>Spermatophyta</taxon>
        <taxon>Magnoliopsida</taxon>
        <taxon>eudicotyledons</taxon>
        <taxon>Gunneridae</taxon>
        <taxon>Pentapetalae</taxon>
        <taxon>rosids</taxon>
        <taxon>malvids</taxon>
        <taxon>Brassicales</taxon>
        <taxon>Brassicaceae</taxon>
        <taxon>Camelineae</taxon>
        <taxon>Arabidopsis</taxon>
    </lineage>
</organism>
<gene>
    <name evidence="2" type="ORF">ISN45_At03g018000</name>
</gene>
<feature type="transmembrane region" description="Helical" evidence="1">
    <location>
        <begin position="21"/>
        <end position="48"/>
    </location>
</feature>
<keyword evidence="1" id="KW-0812">Transmembrane</keyword>
<dbReference type="EMBL" id="JAEFBK010000003">
    <property type="protein sequence ID" value="KAG7625576.1"/>
    <property type="molecule type" value="Genomic_DNA"/>
</dbReference>
<feature type="transmembrane region" description="Helical" evidence="1">
    <location>
        <begin position="123"/>
        <end position="142"/>
    </location>
</feature>
<dbReference type="AlphaFoldDB" id="A0A8T2EQL9"/>
<evidence type="ECO:0000313" key="2">
    <source>
        <dbReference type="EMBL" id="KAG7625576.1"/>
    </source>
</evidence>
<keyword evidence="1" id="KW-1133">Transmembrane helix</keyword>
<name>A0A8T2EQL9_9BRAS</name>
<evidence type="ECO:0000313" key="3">
    <source>
        <dbReference type="Proteomes" id="UP000694240"/>
    </source>
</evidence>
<proteinExistence type="predicted"/>
<evidence type="ECO:0008006" key="4">
    <source>
        <dbReference type="Google" id="ProtNLM"/>
    </source>
</evidence>
<comment type="caution">
    <text evidence="2">The sequence shown here is derived from an EMBL/GenBank/DDBJ whole genome shotgun (WGS) entry which is preliminary data.</text>
</comment>
<keyword evidence="1" id="KW-0472">Membrane</keyword>
<reference evidence="2 3" key="1">
    <citation type="submission" date="2020-12" db="EMBL/GenBank/DDBJ databases">
        <title>Concerted genomic and epigenomic changes stabilize Arabidopsis allopolyploids.</title>
        <authorList>
            <person name="Chen Z."/>
        </authorList>
    </citation>
    <scope>NUCLEOTIDE SEQUENCE [LARGE SCALE GENOMIC DNA]</scope>
    <source>
        <strain evidence="2">Allo738</strain>
        <tissue evidence="2">Leaf</tissue>
    </source>
</reference>
<dbReference type="Proteomes" id="UP000694240">
    <property type="component" value="Chromosome 3"/>
</dbReference>
<protein>
    <recommendedName>
        <fullName evidence="4">Transmembrane protein</fullName>
    </recommendedName>
</protein>
<sequence>MEDPLKNTLTKKSVWIRTRENILMMTSGLVYSVVLNFVLMTAFALLILQVSRSYGFDPYQLAKVVMFFYIYLMAGLVEIFRRMFPKPDNNIPELHLVGFLALFQCTVGLKYSCTLGLKYLNFAFIYVEILIGCWFLFVWCLFHTVSHN</sequence>
<accession>A0A8T2EQL9</accession>
<evidence type="ECO:0000256" key="1">
    <source>
        <dbReference type="SAM" id="Phobius"/>
    </source>
</evidence>
<keyword evidence="3" id="KW-1185">Reference proteome</keyword>
<feature type="transmembrane region" description="Helical" evidence="1">
    <location>
        <begin position="60"/>
        <end position="80"/>
    </location>
</feature>